<feature type="compositionally biased region" description="Low complexity" evidence="6">
    <location>
        <begin position="217"/>
        <end position="227"/>
    </location>
</feature>
<comment type="similarity">
    <text evidence="2">Belongs to the ORC6 family.</text>
</comment>
<evidence type="ECO:0000313" key="10">
    <source>
        <dbReference type="Proteomes" id="UP000006906"/>
    </source>
</evidence>
<keyword evidence="3" id="KW-0235">DNA replication</keyword>
<keyword evidence="4" id="KW-0238">DNA-binding</keyword>
<dbReference type="GeneID" id="5721001"/>
<feature type="compositionally biased region" description="Basic and acidic residues" evidence="6">
    <location>
        <begin position="309"/>
        <end position="323"/>
    </location>
</feature>
<dbReference type="ExpressionAtlas" id="A0A2K3DPZ4">
    <property type="expression patterns" value="baseline"/>
</dbReference>
<reference evidence="9 10" key="1">
    <citation type="journal article" date="2007" name="Science">
        <title>The Chlamydomonas genome reveals the evolution of key animal and plant functions.</title>
        <authorList>
            <person name="Merchant S.S."/>
            <person name="Prochnik S.E."/>
            <person name="Vallon O."/>
            <person name="Harris E.H."/>
            <person name="Karpowicz S.J."/>
            <person name="Witman G.B."/>
            <person name="Terry A."/>
            <person name="Salamov A."/>
            <person name="Fritz-Laylin L.K."/>
            <person name="Marechal-Drouard L."/>
            <person name="Marshall W.F."/>
            <person name="Qu L.H."/>
            <person name="Nelson D.R."/>
            <person name="Sanderfoot A.A."/>
            <person name="Spalding M.H."/>
            <person name="Kapitonov V.V."/>
            <person name="Ren Q."/>
            <person name="Ferris P."/>
            <person name="Lindquist E."/>
            <person name="Shapiro H."/>
            <person name="Lucas S.M."/>
            <person name="Grimwood J."/>
            <person name="Schmutz J."/>
            <person name="Cardol P."/>
            <person name="Cerutti H."/>
            <person name="Chanfreau G."/>
            <person name="Chen C.L."/>
            <person name="Cognat V."/>
            <person name="Croft M.T."/>
            <person name="Dent R."/>
            <person name="Dutcher S."/>
            <person name="Fernandez E."/>
            <person name="Fukuzawa H."/>
            <person name="Gonzalez-Ballester D."/>
            <person name="Gonzalez-Halphen D."/>
            <person name="Hallmann A."/>
            <person name="Hanikenne M."/>
            <person name="Hippler M."/>
            <person name="Inwood W."/>
            <person name="Jabbari K."/>
            <person name="Kalanon M."/>
            <person name="Kuras R."/>
            <person name="Lefebvre P.A."/>
            <person name="Lemaire S.D."/>
            <person name="Lobanov A.V."/>
            <person name="Lohr M."/>
            <person name="Manuell A."/>
            <person name="Meier I."/>
            <person name="Mets L."/>
            <person name="Mittag M."/>
            <person name="Mittelmeier T."/>
            <person name="Moroney J.V."/>
            <person name="Moseley J."/>
            <person name="Napoli C."/>
            <person name="Nedelcu A.M."/>
            <person name="Niyogi K."/>
            <person name="Novoselov S.V."/>
            <person name="Paulsen I.T."/>
            <person name="Pazour G."/>
            <person name="Purton S."/>
            <person name="Ral J.P."/>
            <person name="Riano-Pachon D.M."/>
            <person name="Riekhof W."/>
            <person name="Rymarquis L."/>
            <person name="Schroda M."/>
            <person name="Stern D."/>
            <person name="Umen J."/>
            <person name="Willows R."/>
            <person name="Wilson N."/>
            <person name="Zimmer S.L."/>
            <person name="Allmer J."/>
            <person name="Balk J."/>
            <person name="Bisova K."/>
            <person name="Chen C.J."/>
            <person name="Elias M."/>
            <person name="Gendler K."/>
            <person name="Hauser C."/>
            <person name="Lamb M.R."/>
            <person name="Ledford H."/>
            <person name="Long J.C."/>
            <person name="Minagawa J."/>
            <person name="Page M.D."/>
            <person name="Pan J."/>
            <person name="Pootakham W."/>
            <person name="Roje S."/>
            <person name="Rose A."/>
            <person name="Stahlberg E."/>
            <person name="Terauchi A.M."/>
            <person name="Yang P."/>
            <person name="Ball S."/>
            <person name="Bowler C."/>
            <person name="Dieckmann C.L."/>
            <person name="Gladyshev V.N."/>
            <person name="Green P."/>
            <person name="Jorgensen R."/>
            <person name="Mayfield S."/>
            <person name="Mueller-Roeber B."/>
            <person name="Rajamani S."/>
            <person name="Sayre R.T."/>
            <person name="Brokstein P."/>
            <person name="Dubchak I."/>
            <person name="Goodstein D."/>
            <person name="Hornick L."/>
            <person name="Huang Y.W."/>
            <person name="Jhaveri J."/>
            <person name="Luo Y."/>
            <person name="Martinez D."/>
            <person name="Ngau W.C."/>
            <person name="Otillar B."/>
            <person name="Poliakov A."/>
            <person name="Porter A."/>
            <person name="Szajkowski L."/>
            <person name="Werner G."/>
            <person name="Zhou K."/>
            <person name="Grigoriev I.V."/>
            <person name="Rokhsar D.S."/>
            <person name="Grossman A.R."/>
        </authorList>
    </citation>
    <scope>NUCLEOTIDE SEQUENCE [LARGE SCALE GENOMIC DNA]</scope>
    <source>
        <strain evidence="10">CC-503</strain>
    </source>
</reference>
<evidence type="ECO:0000256" key="5">
    <source>
        <dbReference type="ARBA" id="ARBA00023242"/>
    </source>
</evidence>
<dbReference type="EMBL" id="CM008967">
    <property type="protein sequence ID" value="PNW82601.1"/>
    <property type="molecule type" value="Genomic_DNA"/>
</dbReference>
<name>A0A2K3DPZ4_CHLRE</name>
<feature type="region of interest" description="Disordered" evidence="6">
    <location>
        <begin position="345"/>
        <end position="376"/>
    </location>
</feature>
<comment type="subcellular location">
    <subcellularLocation>
        <location evidence="1">Nucleus</location>
    </subcellularLocation>
</comment>
<dbReference type="RefSeq" id="XP_042924043.1">
    <property type="nucleotide sequence ID" value="XM_043063337.1"/>
</dbReference>
<evidence type="ECO:0008006" key="11">
    <source>
        <dbReference type="Google" id="ProtNLM"/>
    </source>
</evidence>
<dbReference type="InParanoid" id="A0A2K3DPZ4"/>
<feature type="domain" description="ORC6 first cyclin-like" evidence="7">
    <location>
        <begin position="4"/>
        <end position="90"/>
    </location>
</feature>
<dbReference type="Gene3D" id="1.10.472.10">
    <property type="entry name" value="Cyclin-like"/>
    <property type="match status" value="1"/>
</dbReference>
<evidence type="ECO:0000259" key="8">
    <source>
        <dbReference type="Pfam" id="PF21913"/>
    </source>
</evidence>
<dbReference type="InterPro" id="IPR020529">
    <property type="entry name" value="ORC6_met/pln"/>
</dbReference>
<organism evidence="9 10">
    <name type="scientific">Chlamydomonas reinhardtii</name>
    <name type="common">Chlamydomonas smithii</name>
    <dbReference type="NCBI Taxonomy" id="3055"/>
    <lineage>
        <taxon>Eukaryota</taxon>
        <taxon>Viridiplantae</taxon>
        <taxon>Chlorophyta</taxon>
        <taxon>core chlorophytes</taxon>
        <taxon>Chlorophyceae</taxon>
        <taxon>CS clade</taxon>
        <taxon>Chlamydomonadales</taxon>
        <taxon>Chlamydomonadaceae</taxon>
        <taxon>Chlamydomonas</taxon>
    </lineage>
</organism>
<dbReference type="KEGG" id="cre:CHLRE_06g285650v5"/>
<dbReference type="PaxDb" id="3055-EDP01738"/>
<evidence type="ECO:0000256" key="3">
    <source>
        <dbReference type="ARBA" id="ARBA00022705"/>
    </source>
</evidence>
<dbReference type="PANTHER" id="PTHR13394:SF0">
    <property type="entry name" value="ORIGIN RECOGNITION COMPLEX SUBUNIT 6"/>
    <property type="match status" value="1"/>
</dbReference>
<evidence type="ECO:0000259" key="7">
    <source>
        <dbReference type="Pfam" id="PF05460"/>
    </source>
</evidence>
<proteinExistence type="inferred from homology"/>
<dbReference type="Gramene" id="PNW82601">
    <property type="protein sequence ID" value="PNW82601"/>
    <property type="gene ID" value="CHLRE_06g285650v5"/>
</dbReference>
<dbReference type="OrthoDB" id="5552484at2759"/>
<dbReference type="PANTHER" id="PTHR13394">
    <property type="entry name" value="ORIGIN RECOGNITION COMPLEX SUBUNIT 6"/>
    <property type="match status" value="1"/>
</dbReference>
<dbReference type="Pfam" id="PF21913">
    <property type="entry name" value="ORC6_2nd"/>
    <property type="match status" value="1"/>
</dbReference>
<feature type="region of interest" description="Disordered" evidence="6">
    <location>
        <begin position="283"/>
        <end position="332"/>
    </location>
</feature>
<dbReference type="Pfam" id="PF05460">
    <property type="entry name" value="ORC6"/>
    <property type="match status" value="1"/>
</dbReference>
<keyword evidence="10" id="KW-1185">Reference proteome</keyword>
<dbReference type="GO" id="GO:0006270">
    <property type="term" value="P:DNA replication initiation"/>
    <property type="evidence" value="ECO:0000318"/>
    <property type="project" value="GO_Central"/>
</dbReference>
<evidence type="ECO:0000256" key="4">
    <source>
        <dbReference type="ARBA" id="ARBA00023125"/>
    </source>
</evidence>
<feature type="domain" description="ORC6 second cyclin-like" evidence="8">
    <location>
        <begin position="94"/>
        <end position="182"/>
    </location>
</feature>
<dbReference type="InterPro" id="IPR008721">
    <property type="entry name" value="ORC6_cyclin_first"/>
</dbReference>
<keyword evidence="5" id="KW-0539">Nucleus</keyword>
<evidence type="ECO:0000256" key="6">
    <source>
        <dbReference type="SAM" id="MobiDB-lite"/>
    </source>
</evidence>
<gene>
    <name evidence="9" type="ORF">CHLRE_06g285650v5</name>
</gene>
<feature type="region of interest" description="Disordered" evidence="6">
    <location>
        <begin position="191"/>
        <end position="251"/>
    </location>
</feature>
<dbReference type="AlphaFoldDB" id="A0A2K3DPZ4"/>
<dbReference type="STRING" id="3055.A0A2K3DPZ4"/>
<dbReference type="InterPro" id="IPR054113">
    <property type="entry name" value="ORC6_cyclin-like_2nd"/>
</dbReference>
<evidence type="ECO:0000256" key="1">
    <source>
        <dbReference type="ARBA" id="ARBA00004123"/>
    </source>
</evidence>
<evidence type="ECO:0000313" key="9">
    <source>
        <dbReference type="EMBL" id="PNW82601.1"/>
    </source>
</evidence>
<protein>
    <recommendedName>
        <fullName evidence="11">Origin recognition complex subunit 6</fullName>
    </recommendedName>
</protein>
<dbReference type="GO" id="GO:0003677">
    <property type="term" value="F:DNA binding"/>
    <property type="evidence" value="ECO:0007669"/>
    <property type="project" value="UniProtKB-KW"/>
</dbReference>
<dbReference type="CDD" id="cd11583">
    <property type="entry name" value="Orc6_mid"/>
    <property type="match status" value="1"/>
</dbReference>
<dbReference type="GO" id="GO:0005664">
    <property type="term" value="C:nuclear origin of replication recognition complex"/>
    <property type="evidence" value="ECO:0000318"/>
    <property type="project" value="GO_Central"/>
</dbReference>
<accession>A0A2K3DPZ4</accession>
<dbReference type="Proteomes" id="UP000006906">
    <property type="component" value="Chromosome 6"/>
</dbReference>
<sequence length="376" mass="39996">MDVKSLAKSLGITQQHVLGKANELIRLLKLKQPGSLGQGEICRPAVCLELACQTTPGSRLPVRDEFIRFSCSPPKVYNEMFTRIQRLLDVRPALDLRELVTIFGCLQLRPAVEQLLRAYKSRFLTSLPAEERARADLTRPAFLAGAFLLAAKKHKAKVDRAALTNKMGLTRGELEGALKDMAARCADMLQPQQAAEGDEGAGRKRARGDTAGEEQAADGPAKALGAATGRGGANKRPRRGAAAGAEAEGEDGEAAVSVAAAHDVAVEDLRLVLCGIRPAAAPAAAAASQDEREEAEAERPKSRKKLKKVEKGSRTEGKGDRNEGAALGNGEEEAAVVVMAVAKKGKLKKSRRLQAEEQVPEQGREGHGQELVAGAV</sequence>
<evidence type="ECO:0000256" key="2">
    <source>
        <dbReference type="ARBA" id="ARBA00010840"/>
    </source>
</evidence>